<protein>
    <submittedName>
        <fullName evidence="3">Nuclear transport factor 2 family protein</fullName>
    </submittedName>
</protein>
<dbReference type="RefSeq" id="WP_243357815.1">
    <property type="nucleotide sequence ID" value="NZ_JALGBH010000001.1"/>
</dbReference>
<dbReference type="Gene3D" id="3.10.450.50">
    <property type="match status" value="2"/>
</dbReference>
<dbReference type="EMBL" id="JALGBH010000001">
    <property type="protein sequence ID" value="MCJ0741332.1"/>
    <property type="molecule type" value="Genomic_DNA"/>
</dbReference>
<evidence type="ECO:0000313" key="3">
    <source>
        <dbReference type="EMBL" id="MCJ0741332.1"/>
    </source>
</evidence>
<organism evidence="3 4">
    <name type="scientific">Pedobacter montanisoli</name>
    <dbReference type="NCBI Taxonomy" id="2923277"/>
    <lineage>
        <taxon>Bacteria</taxon>
        <taxon>Pseudomonadati</taxon>
        <taxon>Bacteroidota</taxon>
        <taxon>Sphingobacteriia</taxon>
        <taxon>Sphingobacteriales</taxon>
        <taxon>Sphingobacteriaceae</taxon>
        <taxon>Pedobacter</taxon>
    </lineage>
</organism>
<reference evidence="3" key="1">
    <citation type="submission" date="2022-03" db="EMBL/GenBank/DDBJ databases">
        <authorList>
            <person name="Woo C.Y."/>
        </authorList>
    </citation>
    <scope>NUCLEOTIDE SEQUENCE</scope>
    <source>
        <strain evidence="3">CYS-01</strain>
    </source>
</reference>
<sequence length="286" mass="31553">MNKIIISALAMTLCANAYAQKSDGTTKSLVEAEKEFAASVKKEGTSAAFSKFAAQDGIVFRPNPVNAKKHFAIAKDISGLSWDPVIARVSRSGDWGFTLGNYTVAEGSKATYGHYLTVWRATDGKWEYIIDIGADAVKPFDKKTLKSFVEPKDSYRPKFASAKELKASVDIIYATEKTLNTTLKAMGPQAFAGFLNHDAVLQFPGTETITGKNDILAFNNRVMDKISLKTVQADKALGGDYAYTYGVATIDYKADLRESFNYVFIWQRQSDATWNIIAQIFNEAVR</sequence>
<name>A0ABS9ZRW7_9SPHI</name>
<dbReference type="Pfam" id="PF14534">
    <property type="entry name" value="DUF4440"/>
    <property type="match status" value="1"/>
</dbReference>
<feature type="chain" id="PRO_5045405098" evidence="1">
    <location>
        <begin position="20"/>
        <end position="286"/>
    </location>
</feature>
<evidence type="ECO:0000256" key="1">
    <source>
        <dbReference type="SAM" id="SignalP"/>
    </source>
</evidence>
<dbReference type="Proteomes" id="UP001165460">
    <property type="component" value="Unassembled WGS sequence"/>
</dbReference>
<dbReference type="InterPro" id="IPR027843">
    <property type="entry name" value="DUF4440"/>
</dbReference>
<keyword evidence="4" id="KW-1185">Reference proteome</keyword>
<accession>A0ABS9ZRW7</accession>
<evidence type="ECO:0000313" key="4">
    <source>
        <dbReference type="Proteomes" id="UP001165460"/>
    </source>
</evidence>
<dbReference type="InterPro" id="IPR032710">
    <property type="entry name" value="NTF2-like_dom_sf"/>
</dbReference>
<proteinExistence type="predicted"/>
<dbReference type="SUPFAM" id="SSF54427">
    <property type="entry name" value="NTF2-like"/>
    <property type="match status" value="2"/>
</dbReference>
<evidence type="ECO:0000259" key="2">
    <source>
        <dbReference type="Pfam" id="PF14534"/>
    </source>
</evidence>
<gene>
    <name evidence="3" type="ORF">MMF97_01335</name>
</gene>
<keyword evidence="1" id="KW-0732">Signal</keyword>
<feature type="signal peptide" evidence="1">
    <location>
        <begin position="1"/>
        <end position="19"/>
    </location>
</feature>
<comment type="caution">
    <text evidence="3">The sequence shown here is derived from an EMBL/GenBank/DDBJ whole genome shotgun (WGS) entry which is preliminary data.</text>
</comment>
<feature type="domain" description="DUF4440" evidence="2">
    <location>
        <begin position="174"/>
        <end position="276"/>
    </location>
</feature>